<dbReference type="SUPFAM" id="SSF55874">
    <property type="entry name" value="ATPase domain of HSP90 chaperone/DNA topoisomerase II/histidine kinase"/>
    <property type="match status" value="1"/>
</dbReference>
<dbReference type="Gene3D" id="1.10.287.130">
    <property type="match status" value="1"/>
</dbReference>
<dbReference type="InterPro" id="IPR036890">
    <property type="entry name" value="HATPase_C_sf"/>
</dbReference>
<dbReference type="EC" id="2.7.13.3" evidence="2"/>
<evidence type="ECO:0000313" key="7">
    <source>
        <dbReference type="EMBL" id="GGC38469.1"/>
    </source>
</evidence>
<dbReference type="Pfam" id="PF13596">
    <property type="entry name" value="PAS_10"/>
    <property type="match status" value="1"/>
</dbReference>
<dbReference type="Pfam" id="PF00512">
    <property type="entry name" value="HisKA"/>
    <property type="match status" value="1"/>
</dbReference>
<dbReference type="PANTHER" id="PTHR43304:SF1">
    <property type="entry name" value="PAC DOMAIN-CONTAINING PROTEIN"/>
    <property type="match status" value="1"/>
</dbReference>
<dbReference type="SUPFAM" id="SSF47384">
    <property type="entry name" value="Homodimeric domain of signal transducing histidine kinase"/>
    <property type="match status" value="1"/>
</dbReference>
<evidence type="ECO:0000256" key="2">
    <source>
        <dbReference type="ARBA" id="ARBA00012438"/>
    </source>
</evidence>
<proteinExistence type="predicted"/>
<dbReference type="SUPFAM" id="SSF55785">
    <property type="entry name" value="PYP-like sensor domain (PAS domain)"/>
    <property type="match status" value="1"/>
</dbReference>
<dbReference type="InterPro" id="IPR004358">
    <property type="entry name" value="Sig_transdc_His_kin-like_C"/>
</dbReference>
<protein>
    <recommendedName>
        <fullName evidence="2">histidine kinase</fullName>
        <ecNumber evidence="2">2.7.13.3</ecNumber>
    </recommendedName>
</protein>
<dbReference type="PROSITE" id="PS50109">
    <property type="entry name" value="HIS_KIN"/>
    <property type="match status" value="1"/>
</dbReference>
<comment type="caution">
    <text evidence="7">The sequence shown here is derived from an EMBL/GenBank/DDBJ whole genome shotgun (WGS) entry which is preliminary data.</text>
</comment>
<dbReference type="InterPro" id="IPR035965">
    <property type="entry name" value="PAS-like_dom_sf"/>
</dbReference>
<dbReference type="PANTHER" id="PTHR43304">
    <property type="entry name" value="PHYTOCHROME-LIKE PROTEIN CPH1"/>
    <property type="match status" value="1"/>
</dbReference>
<sequence length="352" mass="40374">MKDLKELNEELENYFRNTVIPQLFIDANFILRKFTPPAMKLFNLSNRDLGKHLDDISDNIRYPTFMENIKEVIESQEDFEKEIQTTDMNWYQMNILPYIVRKEGRSNGVIITFVDITDRIETLKAFEKLNRNFENIFYTVSHDLRGPVGNIESLIKLLEDVDDIKSEDSKEILDSLVESVTNLKQTISDLTDKSDVMDSKSPEKGLGKVHLQQIIHEVRLSLKDKISKSNAVIKTDFDIPDIKYVRRKIRSILYNLVSNAIKYATSEEIPTICIKTEKVNEFIVLTVQDNGIGIAEDKHDTVFDRYARISDEVEGTGVGLFIVKSMVEDSGGKIEVESALGKGSTFKVYIKE</sequence>
<dbReference type="InterPro" id="IPR052162">
    <property type="entry name" value="Sensor_kinase/Photoreceptor"/>
</dbReference>
<dbReference type="Pfam" id="PF02518">
    <property type="entry name" value="HATPase_c"/>
    <property type="match status" value="1"/>
</dbReference>
<dbReference type="EMBL" id="BMFD01000005">
    <property type="protein sequence ID" value="GGC38469.1"/>
    <property type="molecule type" value="Genomic_DNA"/>
</dbReference>
<dbReference type="Gene3D" id="3.30.450.20">
    <property type="entry name" value="PAS domain"/>
    <property type="match status" value="1"/>
</dbReference>
<name>A0ABQ1MG60_9BACT</name>
<keyword evidence="5" id="KW-0418">Kinase</keyword>
<accession>A0ABQ1MG60</accession>
<dbReference type="InterPro" id="IPR003594">
    <property type="entry name" value="HATPase_dom"/>
</dbReference>
<reference evidence="8" key="1">
    <citation type="journal article" date="2019" name="Int. J. Syst. Evol. Microbiol.">
        <title>The Global Catalogue of Microorganisms (GCM) 10K type strain sequencing project: providing services to taxonomists for standard genome sequencing and annotation.</title>
        <authorList>
            <consortium name="The Broad Institute Genomics Platform"/>
            <consortium name="The Broad Institute Genome Sequencing Center for Infectious Disease"/>
            <person name="Wu L."/>
            <person name="Ma J."/>
        </authorList>
    </citation>
    <scope>NUCLEOTIDE SEQUENCE [LARGE SCALE GENOMIC DNA]</scope>
    <source>
        <strain evidence="8">CGMCC 1.12479</strain>
    </source>
</reference>
<dbReference type="SMART" id="SM00387">
    <property type="entry name" value="HATPase_c"/>
    <property type="match status" value="1"/>
</dbReference>
<comment type="catalytic activity">
    <reaction evidence="1">
        <text>ATP + protein L-histidine = ADP + protein N-phospho-L-histidine.</text>
        <dbReference type="EC" id="2.7.13.3"/>
    </reaction>
</comment>
<evidence type="ECO:0000256" key="4">
    <source>
        <dbReference type="ARBA" id="ARBA00022679"/>
    </source>
</evidence>
<evidence type="ECO:0000313" key="8">
    <source>
        <dbReference type="Proteomes" id="UP000635885"/>
    </source>
</evidence>
<keyword evidence="4" id="KW-0808">Transferase</keyword>
<dbReference type="Gene3D" id="3.30.565.10">
    <property type="entry name" value="Histidine kinase-like ATPase, C-terminal domain"/>
    <property type="match status" value="1"/>
</dbReference>
<dbReference type="InterPro" id="IPR005467">
    <property type="entry name" value="His_kinase_dom"/>
</dbReference>
<evidence type="ECO:0000256" key="3">
    <source>
        <dbReference type="ARBA" id="ARBA00022553"/>
    </source>
</evidence>
<feature type="domain" description="Histidine kinase" evidence="6">
    <location>
        <begin position="139"/>
        <end position="352"/>
    </location>
</feature>
<organism evidence="7 8">
    <name type="scientific">Belliella aquatica</name>
    <dbReference type="NCBI Taxonomy" id="1323734"/>
    <lineage>
        <taxon>Bacteria</taxon>
        <taxon>Pseudomonadati</taxon>
        <taxon>Bacteroidota</taxon>
        <taxon>Cytophagia</taxon>
        <taxon>Cytophagales</taxon>
        <taxon>Cyclobacteriaceae</taxon>
        <taxon>Belliella</taxon>
    </lineage>
</organism>
<evidence type="ECO:0000256" key="5">
    <source>
        <dbReference type="ARBA" id="ARBA00022777"/>
    </source>
</evidence>
<keyword evidence="8" id="KW-1185">Reference proteome</keyword>
<dbReference type="CDD" id="cd00082">
    <property type="entry name" value="HisKA"/>
    <property type="match status" value="1"/>
</dbReference>
<evidence type="ECO:0000256" key="1">
    <source>
        <dbReference type="ARBA" id="ARBA00000085"/>
    </source>
</evidence>
<evidence type="ECO:0000259" key="6">
    <source>
        <dbReference type="PROSITE" id="PS50109"/>
    </source>
</evidence>
<dbReference type="InterPro" id="IPR003661">
    <property type="entry name" value="HisK_dim/P_dom"/>
</dbReference>
<dbReference type="PRINTS" id="PR00344">
    <property type="entry name" value="BCTRLSENSOR"/>
</dbReference>
<dbReference type="InterPro" id="IPR036097">
    <property type="entry name" value="HisK_dim/P_sf"/>
</dbReference>
<gene>
    <name evidence="7" type="ORF">GCM10010993_16600</name>
</gene>
<keyword evidence="3" id="KW-0597">Phosphoprotein</keyword>
<dbReference type="Proteomes" id="UP000635885">
    <property type="component" value="Unassembled WGS sequence"/>
</dbReference>
<dbReference type="RefSeq" id="WP_188441700.1">
    <property type="nucleotide sequence ID" value="NZ_BMFD01000005.1"/>
</dbReference>